<dbReference type="Gene3D" id="3.30.420.10">
    <property type="entry name" value="Ribonuclease H-like superfamily/Ribonuclease H"/>
    <property type="match status" value="1"/>
</dbReference>
<dbReference type="AlphaFoldDB" id="A0A4R9C4I3"/>
<dbReference type="InterPro" id="IPR012337">
    <property type="entry name" value="RNaseH-like_sf"/>
</dbReference>
<accession>A0A4R9C4I3</accession>
<evidence type="ECO:0000313" key="2">
    <source>
        <dbReference type="EMBL" id="TFF67530.1"/>
    </source>
</evidence>
<dbReference type="EMBL" id="SCFR01000002">
    <property type="protein sequence ID" value="TFF67530.1"/>
    <property type="molecule type" value="Genomic_DNA"/>
</dbReference>
<feature type="domain" description="YprB ribonuclease H-like" evidence="1">
    <location>
        <begin position="19"/>
        <end position="175"/>
    </location>
</feature>
<organism evidence="2 3">
    <name type="scientific">Helcococcus ovis</name>
    <dbReference type="NCBI Taxonomy" id="72026"/>
    <lineage>
        <taxon>Bacteria</taxon>
        <taxon>Bacillati</taxon>
        <taxon>Bacillota</taxon>
        <taxon>Tissierellia</taxon>
        <taxon>Tissierellales</taxon>
        <taxon>Peptoniphilaceae</taxon>
        <taxon>Helcococcus</taxon>
    </lineage>
</organism>
<dbReference type="InterPro" id="IPR036397">
    <property type="entry name" value="RNaseH_sf"/>
</dbReference>
<dbReference type="RefSeq" id="WP_134710515.1">
    <property type="nucleotide sequence ID" value="NZ_CP119081.1"/>
</dbReference>
<name>A0A4R9C4I3_9FIRM</name>
<dbReference type="GeneID" id="97030571"/>
<evidence type="ECO:0000259" key="1">
    <source>
        <dbReference type="Pfam" id="PF13482"/>
    </source>
</evidence>
<comment type="caution">
    <text evidence="2">The sequence shown here is derived from an EMBL/GenBank/DDBJ whole genome shotgun (WGS) entry which is preliminary data.</text>
</comment>
<gene>
    <name evidence="2" type="ORF">EQF91_01015</name>
</gene>
<reference evidence="2 3" key="1">
    <citation type="submission" date="2019-01" db="EMBL/GenBank/DDBJ databases">
        <title>Draft Genome Sequences of Helcococcus ovis Strains Isolated from the Uterus and Vagina of Dairy Cows with Metritis.</title>
        <authorList>
            <person name="Cunha F."/>
            <person name="Jeon S.J."/>
            <person name="Kutzer P."/>
            <person name="Galvao K.N."/>
        </authorList>
    </citation>
    <scope>NUCLEOTIDE SEQUENCE [LARGE SCALE GENOMIC DNA]</scope>
    <source>
        <strain evidence="2 3">KG-37</strain>
    </source>
</reference>
<dbReference type="GO" id="GO:0003676">
    <property type="term" value="F:nucleic acid binding"/>
    <property type="evidence" value="ECO:0007669"/>
    <property type="project" value="InterPro"/>
</dbReference>
<keyword evidence="3" id="KW-1185">Reference proteome</keyword>
<protein>
    <recommendedName>
        <fullName evidence="1">YprB ribonuclease H-like domain-containing protein</fullName>
    </recommendedName>
</protein>
<dbReference type="OrthoDB" id="9790530at2"/>
<dbReference type="InterPro" id="IPR038720">
    <property type="entry name" value="YprB_RNase_H-like_dom"/>
</dbReference>
<proteinExistence type="predicted"/>
<dbReference type="Pfam" id="PF13482">
    <property type="entry name" value="RNase_H_2"/>
    <property type="match status" value="1"/>
</dbReference>
<dbReference type="PANTHER" id="PTHR38462:SF1">
    <property type="entry name" value="YPRB RIBONUCLEASE H-LIKE DOMAIN-CONTAINING PROTEIN"/>
    <property type="match status" value="1"/>
</dbReference>
<dbReference type="Proteomes" id="UP000297454">
    <property type="component" value="Unassembled WGS sequence"/>
</dbReference>
<sequence>MYNLKKSINIKNLDENSIILDIETNGVSRIHSQVYVIGFIYQENFYQFAVENDKEEEKLLNEIFPFLDNKNIITFNGKNFDIPFLKARYEFYGLSVFEEKSQFDIYRYFISNRLIMDFRKFSLQDIEKFNELERHENFEIDDDVKFYQEIENIDISKVLLHNQYDVINTEKLLNLIKKIEESKKLIIHIKKEEKLLKISNLIIEKDFLKINIETTYNFIDYAFENEIYTINWTKNGIDIKIKVLEGYVSDNIKAYVYINTLNKIKDESNYNLQDEFIVIFDTKYYLNNIKNIIKNIMEYEFNKY</sequence>
<dbReference type="PANTHER" id="PTHR38462">
    <property type="entry name" value="EXONUCLEASE-LIKE PROTEIN"/>
    <property type="match status" value="1"/>
</dbReference>
<evidence type="ECO:0000313" key="3">
    <source>
        <dbReference type="Proteomes" id="UP000297454"/>
    </source>
</evidence>
<dbReference type="SUPFAM" id="SSF53098">
    <property type="entry name" value="Ribonuclease H-like"/>
    <property type="match status" value="1"/>
</dbReference>